<accession>A0A3B0Y4G5</accession>
<keyword evidence="2" id="KW-0812">Transmembrane</keyword>
<keyword evidence="1" id="KW-0732">Signal</keyword>
<dbReference type="InterPro" id="IPR054337">
    <property type="entry name" value="Mtrc-MtrF-like_dom_II/IV"/>
</dbReference>
<feature type="domain" description="Outer membrane cytochrome MtrC/MtrF-like" evidence="3">
    <location>
        <begin position="64"/>
        <end position="214"/>
    </location>
</feature>
<dbReference type="PANTHER" id="PTHR35038:SF8">
    <property type="entry name" value="C-TYPE POLYHEME CYTOCHROME OMCC"/>
    <property type="match status" value="1"/>
</dbReference>
<gene>
    <name evidence="4" type="ORF">MNBD_GAMMA09-818</name>
</gene>
<keyword evidence="2" id="KW-1133">Transmembrane helix</keyword>
<dbReference type="InterPro" id="IPR051829">
    <property type="entry name" value="Multiheme_Cytochr_ET"/>
</dbReference>
<sequence length="366" mass="42113">MIKYNLLAALIYLLFNNQAFAFEDDSGCLLCHKYPKMGRINEQGVKRSYQVIPNAFGSTVHRNVPCTDCHSYIKQLPHREVIEGVRCDSECHSVKNPATGKNFSHKPIYDKYKGSVHGREKLETGLAADKPYCVTCHTNPIYNPDEGKPPKRIVDRCVVCHEDREFVINWYKHTSRRIREVKRTPSEIVQLCSSCHSDKRLVDRHIEAAKKEGRELGRKYAIAVESYNESFHGKVTSYGFTKAANCLDCHAKKDNYYMNVHDIRPSRDPESPVYKDNKLKTCQACHTRADENYAALDPHPSSKKGDNPFRYYANLVYGWVGDIVIVLLLGMALIETWGRRRDGVGFCMRKGSSWWRKSRKSKDRIE</sequence>
<evidence type="ECO:0000256" key="1">
    <source>
        <dbReference type="ARBA" id="ARBA00022729"/>
    </source>
</evidence>
<dbReference type="PANTHER" id="PTHR35038">
    <property type="entry name" value="DISSIMILATORY SULFITE REDUCTASE SIRA"/>
    <property type="match status" value="1"/>
</dbReference>
<dbReference type="EMBL" id="UOFI01000041">
    <property type="protein sequence ID" value="VAW63444.1"/>
    <property type="molecule type" value="Genomic_DNA"/>
</dbReference>
<keyword evidence="2" id="KW-0472">Membrane</keyword>
<proteinExistence type="predicted"/>
<evidence type="ECO:0000313" key="4">
    <source>
        <dbReference type="EMBL" id="VAW63444.1"/>
    </source>
</evidence>
<dbReference type="InterPro" id="IPR036280">
    <property type="entry name" value="Multihaem_cyt_sf"/>
</dbReference>
<organism evidence="4">
    <name type="scientific">hydrothermal vent metagenome</name>
    <dbReference type="NCBI Taxonomy" id="652676"/>
    <lineage>
        <taxon>unclassified sequences</taxon>
        <taxon>metagenomes</taxon>
        <taxon>ecological metagenomes</taxon>
    </lineage>
</organism>
<dbReference type="AlphaFoldDB" id="A0A3B0Y4G5"/>
<evidence type="ECO:0000259" key="3">
    <source>
        <dbReference type="Pfam" id="PF22113"/>
    </source>
</evidence>
<protein>
    <recommendedName>
        <fullName evidence="3">Outer membrane cytochrome MtrC/MtrF-like domain-containing protein</fullName>
    </recommendedName>
</protein>
<evidence type="ECO:0000256" key="2">
    <source>
        <dbReference type="SAM" id="Phobius"/>
    </source>
</evidence>
<name>A0A3B0Y4G5_9ZZZZ</name>
<dbReference type="Pfam" id="PF22113">
    <property type="entry name" value="Mtrc-MtrF_II-IV_dom"/>
    <property type="match status" value="1"/>
</dbReference>
<dbReference type="Gene3D" id="3.90.10.10">
    <property type="entry name" value="Cytochrome C3"/>
    <property type="match status" value="1"/>
</dbReference>
<reference evidence="4" key="1">
    <citation type="submission" date="2018-06" db="EMBL/GenBank/DDBJ databases">
        <authorList>
            <person name="Zhirakovskaya E."/>
        </authorList>
    </citation>
    <scope>NUCLEOTIDE SEQUENCE</scope>
</reference>
<feature type="transmembrane region" description="Helical" evidence="2">
    <location>
        <begin position="311"/>
        <end position="334"/>
    </location>
</feature>
<dbReference type="SUPFAM" id="SSF48695">
    <property type="entry name" value="Multiheme cytochromes"/>
    <property type="match status" value="1"/>
</dbReference>
<dbReference type="GO" id="GO:0016491">
    <property type="term" value="F:oxidoreductase activity"/>
    <property type="evidence" value="ECO:0007669"/>
    <property type="project" value="TreeGrafter"/>
</dbReference>